<dbReference type="InterPro" id="IPR036388">
    <property type="entry name" value="WH-like_DNA-bd_sf"/>
</dbReference>
<dbReference type="Gene3D" id="3.80.10.10">
    <property type="entry name" value="Ribonuclease Inhibitor"/>
    <property type="match status" value="1"/>
</dbReference>
<dbReference type="InterPro" id="IPR058922">
    <property type="entry name" value="WHD_DRP"/>
</dbReference>
<keyword evidence="2" id="KW-0611">Plant defense</keyword>
<comment type="caution">
    <text evidence="4">The sequence shown here is derived from an EMBL/GenBank/DDBJ whole genome shotgun (WGS) entry which is preliminary data.</text>
</comment>
<dbReference type="Proteomes" id="UP001237642">
    <property type="component" value="Unassembled WGS sequence"/>
</dbReference>
<protein>
    <recommendedName>
        <fullName evidence="3">Disease resistance protein winged helix domain-containing protein</fullName>
    </recommendedName>
</protein>
<dbReference type="PANTHER" id="PTHR15140">
    <property type="entry name" value="TUBULIN-SPECIFIC CHAPERONE E"/>
    <property type="match status" value="1"/>
</dbReference>
<dbReference type="InterPro" id="IPR032675">
    <property type="entry name" value="LRR_dom_sf"/>
</dbReference>
<dbReference type="SUPFAM" id="SSF52047">
    <property type="entry name" value="RNI-like"/>
    <property type="match status" value="1"/>
</dbReference>
<sequence length="237" mass="27178">MDTLEFSYSHLPQHLKPCFLSFGAFPEDNDIPVRKLLWLWIAAGFIYQDSAKKTLEDAAEQYLMDLIRRSLVVVKFGFCGPLTTKNGDLISPDLGHLVHLETLKLLNTIPLCKSGSLSASIVFLRSLKNLTMSNTYLDWKEAWVFEMIPNLEVLKLKFHAFVAFRDHFLVLQRLQVHRCPYLMEIPEDFENICTLEWIELGGCGQAATNSARDIQQEQESYGNDWLKILIIPELTPS</sequence>
<feature type="domain" description="Disease resistance protein winged helix" evidence="3">
    <location>
        <begin position="25"/>
        <end position="73"/>
    </location>
</feature>
<dbReference type="EMBL" id="JAUIZM010000005">
    <property type="protein sequence ID" value="KAK1384117.1"/>
    <property type="molecule type" value="Genomic_DNA"/>
</dbReference>
<evidence type="ECO:0000256" key="2">
    <source>
        <dbReference type="ARBA" id="ARBA00022821"/>
    </source>
</evidence>
<gene>
    <name evidence="4" type="ORF">POM88_021852</name>
</gene>
<proteinExistence type="predicted"/>
<dbReference type="Gene3D" id="1.10.10.10">
    <property type="entry name" value="Winged helix-like DNA-binding domain superfamily/Winged helix DNA-binding domain"/>
    <property type="match status" value="1"/>
</dbReference>
<dbReference type="AlphaFoldDB" id="A0AAD8IGP3"/>
<name>A0AAD8IGP3_9APIA</name>
<evidence type="ECO:0000256" key="1">
    <source>
        <dbReference type="ARBA" id="ARBA00022741"/>
    </source>
</evidence>
<keyword evidence="1" id="KW-0547">Nucleotide-binding</keyword>
<dbReference type="Pfam" id="PF23559">
    <property type="entry name" value="WHD_DRP"/>
    <property type="match status" value="1"/>
</dbReference>
<accession>A0AAD8IGP3</accession>
<reference evidence="4" key="1">
    <citation type="submission" date="2023-02" db="EMBL/GenBank/DDBJ databases">
        <title>Genome of toxic invasive species Heracleum sosnowskyi carries increased number of genes despite the absence of recent whole-genome duplications.</title>
        <authorList>
            <person name="Schelkunov M."/>
            <person name="Shtratnikova V."/>
            <person name="Makarenko M."/>
            <person name="Klepikova A."/>
            <person name="Omelchenko D."/>
            <person name="Novikova G."/>
            <person name="Obukhova E."/>
            <person name="Bogdanov V."/>
            <person name="Penin A."/>
            <person name="Logacheva M."/>
        </authorList>
    </citation>
    <scope>NUCLEOTIDE SEQUENCE</scope>
    <source>
        <strain evidence="4">Hsosn_3</strain>
        <tissue evidence="4">Leaf</tissue>
    </source>
</reference>
<reference evidence="4" key="2">
    <citation type="submission" date="2023-05" db="EMBL/GenBank/DDBJ databases">
        <authorList>
            <person name="Schelkunov M.I."/>
        </authorList>
    </citation>
    <scope>NUCLEOTIDE SEQUENCE</scope>
    <source>
        <strain evidence="4">Hsosn_3</strain>
        <tissue evidence="4">Leaf</tissue>
    </source>
</reference>
<dbReference type="GO" id="GO:0006952">
    <property type="term" value="P:defense response"/>
    <property type="evidence" value="ECO:0007669"/>
    <property type="project" value="UniProtKB-KW"/>
</dbReference>
<evidence type="ECO:0000313" key="5">
    <source>
        <dbReference type="Proteomes" id="UP001237642"/>
    </source>
</evidence>
<dbReference type="PANTHER" id="PTHR15140:SF37">
    <property type="entry name" value="UBIQUITIN-LIKE DOMAIN-CONTAINING PROTEIN"/>
    <property type="match status" value="1"/>
</dbReference>
<organism evidence="4 5">
    <name type="scientific">Heracleum sosnowskyi</name>
    <dbReference type="NCBI Taxonomy" id="360622"/>
    <lineage>
        <taxon>Eukaryota</taxon>
        <taxon>Viridiplantae</taxon>
        <taxon>Streptophyta</taxon>
        <taxon>Embryophyta</taxon>
        <taxon>Tracheophyta</taxon>
        <taxon>Spermatophyta</taxon>
        <taxon>Magnoliopsida</taxon>
        <taxon>eudicotyledons</taxon>
        <taxon>Gunneridae</taxon>
        <taxon>Pentapetalae</taxon>
        <taxon>asterids</taxon>
        <taxon>campanulids</taxon>
        <taxon>Apiales</taxon>
        <taxon>Apiaceae</taxon>
        <taxon>Apioideae</taxon>
        <taxon>apioid superclade</taxon>
        <taxon>Tordylieae</taxon>
        <taxon>Tordyliinae</taxon>
        <taxon>Heracleum</taxon>
    </lineage>
</organism>
<evidence type="ECO:0000313" key="4">
    <source>
        <dbReference type="EMBL" id="KAK1384117.1"/>
    </source>
</evidence>
<keyword evidence="5" id="KW-1185">Reference proteome</keyword>
<evidence type="ECO:0000259" key="3">
    <source>
        <dbReference type="Pfam" id="PF23559"/>
    </source>
</evidence>